<feature type="chain" id="PRO_5037654149" evidence="4">
    <location>
        <begin position="25"/>
        <end position="358"/>
    </location>
</feature>
<feature type="signal peptide" evidence="4">
    <location>
        <begin position="1"/>
        <end position="24"/>
    </location>
</feature>
<keyword evidence="4" id="KW-0732">Signal</keyword>
<protein>
    <submittedName>
        <fullName evidence="5">Uncharacterized protein</fullName>
    </submittedName>
</protein>
<dbReference type="PANTHER" id="PTHR47955">
    <property type="entry name" value="CYTOCHROME P450 FAMILY 71 PROTEIN"/>
    <property type="match status" value="1"/>
</dbReference>
<dbReference type="EMBL" id="JAEACU010000012">
    <property type="protein sequence ID" value="KAH7512746.1"/>
    <property type="molecule type" value="Genomic_DNA"/>
</dbReference>
<evidence type="ECO:0000256" key="2">
    <source>
        <dbReference type="ARBA" id="ARBA00022723"/>
    </source>
</evidence>
<dbReference type="Proteomes" id="UP000813462">
    <property type="component" value="Unassembled WGS sequence"/>
</dbReference>
<dbReference type="GO" id="GO:0020037">
    <property type="term" value="F:heme binding"/>
    <property type="evidence" value="ECO:0007669"/>
    <property type="project" value="InterPro"/>
</dbReference>
<dbReference type="GO" id="GO:0004497">
    <property type="term" value="F:monooxygenase activity"/>
    <property type="evidence" value="ECO:0007669"/>
    <property type="project" value="InterPro"/>
</dbReference>
<evidence type="ECO:0000256" key="1">
    <source>
        <dbReference type="ARBA" id="ARBA00010617"/>
    </source>
</evidence>
<dbReference type="InterPro" id="IPR036396">
    <property type="entry name" value="Cyt_P450_sf"/>
</dbReference>
<dbReference type="Pfam" id="PF00197">
    <property type="entry name" value="Kunitz_legume"/>
    <property type="match status" value="1"/>
</dbReference>
<dbReference type="PANTHER" id="PTHR47955:SF18">
    <property type="entry name" value="CYTOCHROME P450 71A1-LIKE"/>
    <property type="match status" value="1"/>
</dbReference>
<dbReference type="InterPro" id="IPR011065">
    <property type="entry name" value="Kunitz_inhibitor_STI-like_sf"/>
</dbReference>
<evidence type="ECO:0000313" key="6">
    <source>
        <dbReference type="Proteomes" id="UP000813462"/>
    </source>
</evidence>
<reference evidence="5" key="1">
    <citation type="journal article" date="2021" name="Front. Plant Sci.">
        <title>Chromosome-Scale Genome Assembly for Chinese Sour Jujube and Insights Into Its Genome Evolution and Domestication Signature.</title>
        <authorList>
            <person name="Shen L.-Y."/>
            <person name="Luo H."/>
            <person name="Wang X.-L."/>
            <person name="Wang X.-M."/>
            <person name="Qiu X.-J."/>
            <person name="Liu H."/>
            <person name="Zhou S.-S."/>
            <person name="Jia K.-H."/>
            <person name="Nie S."/>
            <person name="Bao Y.-T."/>
            <person name="Zhang R.-G."/>
            <person name="Yun Q.-Z."/>
            <person name="Chai Y.-H."/>
            <person name="Lu J.-Y."/>
            <person name="Li Y."/>
            <person name="Zhao S.-W."/>
            <person name="Mao J.-F."/>
            <person name="Jia S.-G."/>
            <person name="Mao Y.-M."/>
        </authorList>
    </citation>
    <scope>NUCLEOTIDE SEQUENCE</scope>
    <source>
        <strain evidence="5">AT0</strain>
        <tissue evidence="5">Leaf</tissue>
    </source>
</reference>
<dbReference type="SMART" id="SM00452">
    <property type="entry name" value="STI"/>
    <property type="match status" value="1"/>
</dbReference>
<sequence length="358" mass="39908">MFRSLLGSLSFMIWLLMTISSVQAQNQPVLDTAGNTLEAGVQYYIRPAITDFGGAFTLILRNGACPYYVGQEFTYSTTSSQSSLSESIVPVISGPVPVIFTPFEEGETVIRESRDVKFVFSTLTVCPESTSWNLNGVDETTGRRLISTGEDDWQYPTGNYFRIKGTESEKVYTLEWCPAEVCPICKFACEDNHVGPSLIENGERLAALNGSFALPVRWLNGGEVDLGEMPTTMSNNIGSRFALGRKYEGENGDESFGALSKKAMELMGTFNFRDSIPYLKFMNVVTGFDAKLKKSARAFHALLDQVIDEHQKSNNYDHQQSDKRDLVDILLHLQKGGELGIYLTRESLIAILLNRFWS</sequence>
<dbReference type="AlphaFoldDB" id="A0A978UDA3"/>
<dbReference type="Gene3D" id="1.10.630.10">
    <property type="entry name" value="Cytochrome P450"/>
    <property type="match status" value="1"/>
</dbReference>
<evidence type="ECO:0000256" key="3">
    <source>
        <dbReference type="ARBA" id="ARBA00023004"/>
    </source>
</evidence>
<name>A0A978UDA3_ZIZJJ</name>
<dbReference type="SUPFAM" id="SSF50386">
    <property type="entry name" value="STI-like"/>
    <property type="match status" value="1"/>
</dbReference>
<comment type="similarity">
    <text evidence="1">Belongs to the cytochrome P450 family.</text>
</comment>
<dbReference type="InterPro" id="IPR002160">
    <property type="entry name" value="Prot_inh_Kunz-lg"/>
</dbReference>
<dbReference type="SUPFAM" id="SSF48264">
    <property type="entry name" value="Cytochrome P450"/>
    <property type="match status" value="1"/>
</dbReference>
<dbReference type="Gene3D" id="2.80.10.50">
    <property type="match status" value="1"/>
</dbReference>
<comment type="caution">
    <text evidence="5">The sequence shown here is derived from an EMBL/GenBank/DDBJ whole genome shotgun (WGS) entry which is preliminary data.</text>
</comment>
<keyword evidence="2" id="KW-0479">Metal-binding</keyword>
<dbReference type="GO" id="GO:0016705">
    <property type="term" value="F:oxidoreductase activity, acting on paired donors, with incorporation or reduction of molecular oxygen"/>
    <property type="evidence" value="ECO:0007669"/>
    <property type="project" value="InterPro"/>
</dbReference>
<accession>A0A978UDA3</accession>
<dbReference type="GO" id="GO:0005506">
    <property type="term" value="F:iron ion binding"/>
    <property type="evidence" value="ECO:0007669"/>
    <property type="project" value="InterPro"/>
</dbReference>
<keyword evidence="3" id="KW-0408">Iron</keyword>
<evidence type="ECO:0000313" key="5">
    <source>
        <dbReference type="EMBL" id="KAH7512746.1"/>
    </source>
</evidence>
<dbReference type="GO" id="GO:0004866">
    <property type="term" value="F:endopeptidase inhibitor activity"/>
    <property type="evidence" value="ECO:0007669"/>
    <property type="project" value="InterPro"/>
</dbReference>
<gene>
    <name evidence="5" type="ORF">FEM48_Zijuj12G0123100</name>
</gene>
<evidence type="ECO:0000256" key="4">
    <source>
        <dbReference type="SAM" id="SignalP"/>
    </source>
</evidence>
<organism evidence="5 6">
    <name type="scientific">Ziziphus jujuba var. spinosa</name>
    <dbReference type="NCBI Taxonomy" id="714518"/>
    <lineage>
        <taxon>Eukaryota</taxon>
        <taxon>Viridiplantae</taxon>
        <taxon>Streptophyta</taxon>
        <taxon>Embryophyta</taxon>
        <taxon>Tracheophyta</taxon>
        <taxon>Spermatophyta</taxon>
        <taxon>Magnoliopsida</taxon>
        <taxon>eudicotyledons</taxon>
        <taxon>Gunneridae</taxon>
        <taxon>Pentapetalae</taxon>
        <taxon>rosids</taxon>
        <taxon>fabids</taxon>
        <taxon>Rosales</taxon>
        <taxon>Rhamnaceae</taxon>
        <taxon>Paliureae</taxon>
        <taxon>Ziziphus</taxon>
    </lineage>
</organism>
<proteinExistence type="inferred from homology"/>